<dbReference type="RefSeq" id="WP_188222441.1">
    <property type="nucleotide sequence ID" value="NZ_JACVXD010000001.1"/>
</dbReference>
<keyword evidence="6" id="KW-0472">Membrane</keyword>
<comment type="subcellular location">
    <subcellularLocation>
        <location evidence="1">Cell outer membrane</location>
    </subcellularLocation>
</comment>
<comment type="similarity">
    <text evidence="2">Belongs to the outer membrane factor (OMF) (TC 1.B.17) family.</text>
</comment>
<evidence type="ECO:0000256" key="1">
    <source>
        <dbReference type="ARBA" id="ARBA00004442"/>
    </source>
</evidence>
<dbReference type="InterPro" id="IPR051906">
    <property type="entry name" value="TolC-like"/>
</dbReference>
<name>A0A8J6PZQ5_9FLAO</name>
<evidence type="ECO:0000256" key="7">
    <source>
        <dbReference type="ARBA" id="ARBA00023237"/>
    </source>
</evidence>
<keyword evidence="10" id="KW-1185">Reference proteome</keyword>
<protein>
    <submittedName>
        <fullName evidence="9">TolC family protein</fullName>
    </submittedName>
</protein>
<evidence type="ECO:0000256" key="6">
    <source>
        <dbReference type="ARBA" id="ARBA00023136"/>
    </source>
</evidence>
<keyword evidence="8" id="KW-0732">Signal</keyword>
<dbReference type="AlphaFoldDB" id="A0A8J6PZQ5"/>
<gene>
    <name evidence="9" type="ORF">ICJ85_03825</name>
</gene>
<dbReference type="GO" id="GO:1990281">
    <property type="term" value="C:efflux pump complex"/>
    <property type="evidence" value="ECO:0007669"/>
    <property type="project" value="TreeGrafter"/>
</dbReference>
<dbReference type="PANTHER" id="PTHR30026:SF20">
    <property type="entry name" value="OUTER MEMBRANE PROTEIN TOLC"/>
    <property type="match status" value="1"/>
</dbReference>
<keyword evidence="4" id="KW-1134">Transmembrane beta strand</keyword>
<dbReference type="Pfam" id="PF02321">
    <property type="entry name" value="OEP"/>
    <property type="match status" value="1"/>
</dbReference>
<evidence type="ECO:0000256" key="5">
    <source>
        <dbReference type="ARBA" id="ARBA00022692"/>
    </source>
</evidence>
<proteinExistence type="inferred from homology"/>
<dbReference type="EMBL" id="JACVXD010000001">
    <property type="protein sequence ID" value="MBD0823142.1"/>
    <property type="molecule type" value="Genomic_DNA"/>
</dbReference>
<dbReference type="PANTHER" id="PTHR30026">
    <property type="entry name" value="OUTER MEMBRANE PROTEIN TOLC"/>
    <property type="match status" value="1"/>
</dbReference>
<keyword evidence="5" id="KW-0812">Transmembrane</keyword>
<comment type="caution">
    <text evidence="9">The sequence shown here is derived from an EMBL/GenBank/DDBJ whole genome shotgun (WGS) entry which is preliminary data.</text>
</comment>
<dbReference type="SUPFAM" id="SSF56954">
    <property type="entry name" value="Outer membrane efflux proteins (OEP)"/>
    <property type="match status" value="1"/>
</dbReference>
<dbReference type="GO" id="GO:0015288">
    <property type="term" value="F:porin activity"/>
    <property type="evidence" value="ECO:0007669"/>
    <property type="project" value="TreeGrafter"/>
</dbReference>
<dbReference type="GO" id="GO:0009279">
    <property type="term" value="C:cell outer membrane"/>
    <property type="evidence" value="ECO:0007669"/>
    <property type="project" value="UniProtKB-SubCell"/>
</dbReference>
<accession>A0A8J6PZQ5</accession>
<evidence type="ECO:0000256" key="2">
    <source>
        <dbReference type="ARBA" id="ARBA00007613"/>
    </source>
</evidence>
<dbReference type="GO" id="GO:0015562">
    <property type="term" value="F:efflux transmembrane transporter activity"/>
    <property type="evidence" value="ECO:0007669"/>
    <property type="project" value="InterPro"/>
</dbReference>
<evidence type="ECO:0000256" key="3">
    <source>
        <dbReference type="ARBA" id="ARBA00022448"/>
    </source>
</evidence>
<sequence>MKKLFTLIFFSFLSVNVFSQSKTISLTEAIDIAQKKSPDYKTTLNRNQGSYWRFRNYKARFLPQLRLNATIPEYNNAIRRITNDEGQDVFVNQDQLIVQGGLSLNQNIPYTGGTLSLNSNLERVELFGLNDNIGYSVIPFSISYYQNSLFFNQFKWDKKIEPLIYEESKRDFIEKMEQISITTCQHYFSLLKAQMQLEIAEKNLSNQDTLYQISLGRYKMGKIAENELLQMELTLLNSKNNVTTNKVELKRTSQNLARYLEMDNENLKLDIPEKLPLFDVEVTTALREAQSNRKAVIEFRRQRLEAEREVARAKGTNSVDMRLNANFGISNNANDFNALFNNFNKQQNVSLSVSVPIFDWGVSKSRRKMAEADLDLVNNNVEQETQAFEQEIYLHVLNWSNQRDFLFTAEKAKEVATKRYDISNKRYVLGKITITDLNIALQEKDKAVLQYLNSLEKFWRDYYVLRQLTLYDFINNEKITVEDVIYD</sequence>
<keyword evidence="7" id="KW-0998">Cell outer membrane</keyword>
<dbReference type="Proteomes" id="UP000621516">
    <property type="component" value="Unassembled WGS sequence"/>
</dbReference>
<dbReference type="Gene3D" id="1.20.1600.10">
    <property type="entry name" value="Outer membrane efflux proteins (OEP)"/>
    <property type="match status" value="1"/>
</dbReference>
<evidence type="ECO:0000256" key="4">
    <source>
        <dbReference type="ARBA" id="ARBA00022452"/>
    </source>
</evidence>
<feature type="chain" id="PRO_5035195166" evidence="8">
    <location>
        <begin position="20"/>
        <end position="487"/>
    </location>
</feature>
<feature type="signal peptide" evidence="8">
    <location>
        <begin position="1"/>
        <end position="19"/>
    </location>
</feature>
<dbReference type="InterPro" id="IPR003423">
    <property type="entry name" value="OMP_efflux"/>
</dbReference>
<evidence type="ECO:0000313" key="10">
    <source>
        <dbReference type="Proteomes" id="UP000621516"/>
    </source>
</evidence>
<keyword evidence="3" id="KW-0813">Transport</keyword>
<evidence type="ECO:0000313" key="9">
    <source>
        <dbReference type="EMBL" id="MBD0823142.1"/>
    </source>
</evidence>
<reference evidence="9 10" key="1">
    <citation type="journal article" date="2018" name="J. Microbiol.">
        <title>Aestuariibaculum marinum sp. nov., a marine bacterium isolated from seawater in South Korea.</title>
        <authorList>
            <person name="Choi J."/>
            <person name="Lee D."/>
            <person name="Jang J.H."/>
            <person name="Cha S."/>
            <person name="Seo T."/>
        </authorList>
    </citation>
    <scope>NUCLEOTIDE SEQUENCE [LARGE SCALE GENOMIC DNA]</scope>
    <source>
        <strain evidence="9 10">IP7</strain>
    </source>
</reference>
<organism evidence="9 10">
    <name type="scientific">Aestuariibaculum marinum</name>
    <dbReference type="NCBI Taxonomy" id="2683592"/>
    <lineage>
        <taxon>Bacteria</taxon>
        <taxon>Pseudomonadati</taxon>
        <taxon>Bacteroidota</taxon>
        <taxon>Flavobacteriia</taxon>
        <taxon>Flavobacteriales</taxon>
        <taxon>Flavobacteriaceae</taxon>
    </lineage>
</organism>
<evidence type="ECO:0000256" key="8">
    <source>
        <dbReference type="SAM" id="SignalP"/>
    </source>
</evidence>